<evidence type="ECO:0000256" key="1">
    <source>
        <dbReference type="ARBA" id="ARBA00004479"/>
    </source>
</evidence>
<keyword evidence="4" id="KW-0677">Repeat</keyword>
<evidence type="ECO:0000256" key="7">
    <source>
        <dbReference type="ARBA" id="ARBA00023157"/>
    </source>
</evidence>
<dbReference type="PANTHER" id="PTHR23037">
    <property type="entry name" value="CYTOKINE RECEPTOR"/>
    <property type="match status" value="1"/>
</dbReference>
<evidence type="ECO:0000256" key="6">
    <source>
        <dbReference type="ARBA" id="ARBA00023136"/>
    </source>
</evidence>
<evidence type="ECO:0000259" key="12">
    <source>
        <dbReference type="PROSITE" id="PS50853"/>
    </source>
</evidence>
<evidence type="ECO:0000313" key="14">
    <source>
        <dbReference type="Proteomes" id="UP000050525"/>
    </source>
</evidence>
<feature type="compositionally biased region" description="Basic and acidic residues" evidence="10">
    <location>
        <begin position="712"/>
        <end position="724"/>
    </location>
</feature>
<dbReference type="EMBL" id="AKHW03004724">
    <property type="protein sequence ID" value="KYO29196.1"/>
    <property type="molecule type" value="Genomic_DNA"/>
</dbReference>
<dbReference type="SMART" id="SM00060">
    <property type="entry name" value="FN3"/>
    <property type="match status" value="4"/>
</dbReference>
<evidence type="ECO:0000256" key="2">
    <source>
        <dbReference type="ARBA" id="ARBA00022692"/>
    </source>
</evidence>
<keyword evidence="6 11" id="KW-0472">Membrane</keyword>
<keyword evidence="14" id="KW-1185">Reference proteome</keyword>
<feature type="domain" description="Fibronectin type-III" evidence="12">
    <location>
        <begin position="490"/>
        <end position="584"/>
    </location>
</feature>
<keyword evidence="5 11" id="KW-1133">Transmembrane helix</keyword>
<organism evidence="13 14">
    <name type="scientific">Alligator mississippiensis</name>
    <name type="common">American alligator</name>
    <dbReference type="NCBI Taxonomy" id="8496"/>
    <lineage>
        <taxon>Eukaryota</taxon>
        <taxon>Metazoa</taxon>
        <taxon>Chordata</taxon>
        <taxon>Craniata</taxon>
        <taxon>Vertebrata</taxon>
        <taxon>Euteleostomi</taxon>
        <taxon>Archelosauria</taxon>
        <taxon>Archosauria</taxon>
        <taxon>Crocodylia</taxon>
        <taxon>Alligatoridae</taxon>
        <taxon>Alligatorinae</taxon>
        <taxon>Alligator</taxon>
    </lineage>
</organism>
<accession>A0A151MXC2</accession>
<evidence type="ECO:0000256" key="9">
    <source>
        <dbReference type="ARBA" id="ARBA00023180"/>
    </source>
</evidence>
<dbReference type="PANTHER" id="PTHR23037:SF35">
    <property type="entry name" value="FIBRONECTIN TYPE-III DOMAIN-CONTAINING PROTEIN"/>
    <property type="match status" value="1"/>
</dbReference>
<dbReference type="InterPro" id="IPR003961">
    <property type="entry name" value="FN3_dom"/>
</dbReference>
<sequence length="806" mass="90732">MRTNVLPAPASLHIFLENTLFNICQFQQEDDEDFSVLCTSKKKKMKSVLLLVTMCRLIPDYSDCSSCHLSCKQLPEWDGELACHIDSQENLLCYWLPVSSAQGITNYTITLKWDKIKKCLERNISSSSIKVERSCLYMNRPVTIWVSVIYSAESCVKTKNISFIPSKAVKCGSPSNINAHQVSNKFVIKWDPPKTYMQYELRYKEVLPASSEWIVVPIANNAVNVTVSGLHVTSSYIAQLRCIPNDEHHCVCVWSREVVVPHKLTEKPMISYTTITELPPGRRSVFLKWKTTQNRNVIGYYVNVERIPNSCNKPPSHISLTEEKLHLNLSMAYYRLNISAYNAAGESPQTTYIVPNFTTTEFGATLPVCFRKPGYILWAPLPTGGVLPCLAAVLGQLNAIPQGNNTVITWTPEYNPQCFIVDWGTGKEDMHMKIITKPVENFTLGHLQPYVLYKIMVHASDTCQCENFMRHERTFGATRFYSVEGVPQIGPANVTFSNVRKHSALVRWTAIPAEDCLGFLQGYRINCTDTMKTTSLAVTVNYSTTSYLLQGLKEKTVYRVQISGITSAGEGSQSQPQSFSTLKYDTGEFEGIVTALCLGIMFTMIFIPIICSLMLRRSKRQCWPSVPNPRNSSTIQEMARTNPEDTLGPISISLLQIQSDNDTTSLHVIEWESKASWELEPFEGTKEDSEPDKSQFEVARGSPDTSANASKISEKETAAEKERASSTIRTPLLSDYTNVEFSQKAMLNLIMNHPAKSASPHMETKLNNEENAKQHFLFVPQDYVKQNQVVFMPTGPTLVETVTCWN</sequence>
<dbReference type="AlphaFoldDB" id="A0A151MXC2"/>
<reference evidence="13 14" key="1">
    <citation type="journal article" date="2012" name="Genome Biol.">
        <title>Sequencing three crocodilian genomes to illuminate the evolution of archosaurs and amniotes.</title>
        <authorList>
            <person name="St John J.A."/>
            <person name="Braun E.L."/>
            <person name="Isberg S.R."/>
            <person name="Miles L.G."/>
            <person name="Chong A.Y."/>
            <person name="Gongora J."/>
            <person name="Dalzell P."/>
            <person name="Moran C."/>
            <person name="Bed'hom B."/>
            <person name="Abzhanov A."/>
            <person name="Burgess S.C."/>
            <person name="Cooksey A.M."/>
            <person name="Castoe T.A."/>
            <person name="Crawford N.G."/>
            <person name="Densmore L.D."/>
            <person name="Drew J.C."/>
            <person name="Edwards S.V."/>
            <person name="Faircloth B.C."/>
            <person name="Fujita M.K."/>
            <person name="Greenwold M.J."/>
            <person name="Hoffmann F.G."/>
            <person name="Howard J.M."/>
            <person name="Iguchi T."/>
            <person name="Janes D.E."/>
            <person name="Khan S.Y."/>
            <person name="Kohno S."/>
            <person name="de Koning A.J."/>
            <person name="Lance S.L."/>
            <person name="McCarthy F.M."/>
            <person name="McCormack J.E."/>
            <person name="Merchant M.E."/>
            <person name="Peterson D.G."/>
            <person name="Pollock D.D."/>
            <person name="Pourmand N."/>
            <person name="Raney B.J."/>
            <person name="Roessler K.A."/>
            <person name="Sanford J.R."/>
            <person name="Sawyer R.H."/>
            <person name="Schmidt C.J."/>
            <person name="Triplett E.W."/>
            <person name="Tuberville T.D."/>
            <person name="Venegas-Anaya M."/>
            <person name="Howard J.T."/>
            <person name="Jarvis E.D."/>
            <person name="Guillette L.J.Jr."/>
            <person name="Glenn T.C."/>
            <person name="Green R.E."/>
            <person name="Ray D.A."/>
        </authorList>
    </citation>
    <scope>NUCLEOTIDE SEQUENCE [LARGE SCALE GENOMIC DNA]</scope>
    <source>
        <strain evidence="13">KSC_2009_1</strain>
    </source>
</reference>
<dbReference type="FunFam" id="2.60.40.10:FF:000028">
    <property type="entry name" value="Neuronal cell adhesion molecule"/>
    <property type="match status" value="1"/>
</dbReference>
<feature type="compositionally biased region" description="Basic and acidic residues" evidence="10">
    <location>
        <begin position="682"/>
        <end position="695"/>
    </location>
</feature>
<evidence type="ECO:0000256" key="11">
    <source>
        <dbReference type="SAM" id="Phobius"/>
    </source>
</evidence>
<name>A0A151MXC2_ALLMI</name>
<proteinExistence type="predicted"/>
<dbReference type="PROSITE" id="PS50853">
    <property type="entry name" value="FN3"/>
    <property type="match status" value="2"/>
</dbReference>
<comment type="caution">
    <text evidence="13">The sequence shown here is derived from an EMBL/GenBank/DDBJ whole genome shotgun (WGS) entry which is preliminary data.</text>
</comment>
<evidence type="ECO:0000256" key="3">
    <source>
        <dbReference type="ARBA" id="ARBA00022729"/>
    </source>
</evidence>
<dbReference type="InterPro" id="IPR013783">
    <property type="entry name" value="Ig-like_fold"/>
</dbReference>
<evidence type="ECO:0000313" key="13">
    <source>
        <dbReference type="EMBL" id="KYO29196.1"/>
    </source>
</evidence>
<keyword evidence="9" id="KW-0325">Glycoprotein</keyword>
<keyword evidence="2 11" id="KW-0812">Transmembrane</keyword>
<feature type="region of interest" description="Disordered" evidence="10">
    <location>
        <begin position="682"/>
        <end position="726"/>
    </location>
</feature>
<evidence type="ECO:0000256" key="10">
    <source>
        <dbReference type="SAM" id="MobiDB-lite"/>
    </source>
</evidence>
<protein>
    <recommendedName>
        <fullName evidence="12">Fibronectin type-III domain-containing protein</fullName>
    </recommendedName>
</protein>
<dbReference type="InterPro" id="IPR036116">
    <property type="entry name" value="FN3_sf"/>
</dbReference>
<gene>
    <name evidence="13" type="ORF">Y1Q_0009967</name>
</gene>
<feature type="transmembrane region" description="Helical" evidence="11">
    <location>
        <begin position="592"/>
        <end position="615"/>
    </location>
</feature>
<dbReference type="Pfam" id="PF00041">
    <property type="entry name" value="fn3"/>
    <property type="match status" value="1"/>
</dbReference>
<dbReference type="SUPFAM" id="SSF49265">
    <property type="entry name" value="Fibronectin type III"/>
    <property type="match status" value="3"/>
</dbReference>
<keyword evidence="8" id="KW-0675">Receptor</keyword>
<dbReference type="CDD" id="cd00063">
    <property type="entry name" value="FN3"/>
    <property type="match status" value="1"/>
</dbReference>
<feature type="domain" description="Fibronectin type-III" evidence="12">
    <location>
        <begin position="173"/>
        <end position="268"/>
    </location>
</feature>
<keyword evidence="7" id="KW-1015">Disulfide bond</keyword>
<evidence type="ECO:0000256" key="5">
    <source>
        <dbReference type="ARBA" id="ARBA00022989"/>
    </source>
</evidence>
<dbReference type="Gene3D" id="2.60.40.10">
    <property type="entry name" value="Immunoglobulins"/>
    <property type="match status" value="4"/>
</dbReference>
<dbReference type="Proteomes" id="UP000050525">
    <property type="component" value="Unassembled WGS sequence"/>
</dbReference>
<dbReference type="GO" id="GO:0004896">
    <property type="term" value="F:cytokine receptor activity"/>
    <property type="evidence" value="ECO:0007669"/>
    <property type="project" value="TreeGrafter"/>
</dbReference>
<evidence type="ECO:0000256" key="4">
    <source>
        <dbReference type="ARBA" id="ARBA00022737"/>
    </source>
</evidence>
<comment type="subcellular location">
    <subcellularLocation>
        <location evidence="1">Membrane</location>
        <topology evidence="1">Single-pass type I membrane protein</topology>
    </subcellularLocation>
</comment>
<keyword evidence="3" id="KW-0732">Signal</keyword>
<evidence type="ECO:0000256" key="8">
    <source>
        <dbReference type="ARBA" id="ARBA00023170"/>
    </source>
</evidence>
<dbReference type="GO" id="GO:0009897">
    <property type="term" value="C:external side of plasma membrane"/>
    <property type="evidence" value="ECO:0007669"/>
    <property type="project" value="TreeGrafter"/>
</dbReference>